<feature type="transmembrane region" description="Helical" evidence="8">
    <location>
        <begin position="253"/>
        <end position="279"/>
    </location>
</feature>
<dbReference type="EMBL" id="BAABAQ010000002">
    <property type="protein sequence ID" value="GAA4185124.1"/>
    <property type="molecule type" value="Genomic_DNA"/>
</dbReference>
<sequence>MPPMVDNLTVRLASPPVSWVVRPRLLAVCLVLAAATFLVLCLGIGVGDFPLTVTEVVGALWGSADQGTLFVVRELRLPRALAGLLVGAAFGLSGALFQTMTRNPLASPDMIGITEGAGTAVVAGIVLGLGGLGSQFLGFTGAVLTALLVYLLSWRGGITGYRIVLVGIGVSWMCTSATDYLIVTSELFQAHAALGWLVGNLNGQSWDRVVPLALALAVLAPAALLLGRWTRALQLGDDVALGLGTPVRRARPLMLLVGVGLVAFGTAAAGPIAFVALAAPQIAQRLARTAGPTPVASAFAGALVVLGADLVARRLVPGTELPVGVVTGALGAPFLLWLLARGGRRGGARPRPAWIGALRSLARGRGSA</sequence>
<dbReference type="InterPro" id="IPR000522">
    <property type="entry name" value="ABC_transptr_permease_BtuC"/>
</dbReference>
<organism evidence="9 10">
    <name type="scientific">Streptosporangium oxazolinicum</name>
    <dbReference type="NCBI Taxonomy" id="909287"/>
    <lineage>
        <taxon>Bacteria</taxon>
        <taxon>Bacillati</taxon>
        <taxon>Actinomycetota</taxon>
        <taxon>Actinomycetes</taxon>
        <taxon>Streptosporangiales</taxon>
        <taxon>Streptosporangiaceae</taxon>
        <taxon>Streptosporangium</taxon>
    </lineage>
</organism>
<comment type="caution">
    <text evidence="9">The sequence shown here is derived from an EMBL/GenBank/DDBJ whole genome shotgun (WGS) entry which is preliminary data.</text>
</comment>
<evidence type="ECO:0000313" key="9">
    <source>
        <dbReference type="EMBL" id="GAA4185124.1"/>
    </source>
</evidence>
<comment type="subcellular location">
    <subcellularLocation>
        <location evidence="1">Cell membrane</location>
        <topology evidence="1">Multi-pass membrane protein</topology>
    </subcellularLocation>
</comment>
<accession>A0ABP8AJS4</accession>
<dbReference type="PANTHER" id="PTHR30472">
    <property type="entry name" value="FERRIC ENTEROBACTIN TRANSPORT SYSTEM PERMEASE PROTEIN"/>
    <property type="match status" value="1"/>
</dbReference>
<evidence type="ECO:0000256" key="3">
    <source>
        <dbReference type="ARBA" id="ARBA00022448"/>
    </source>
</evidence>
<keyword evidence="6 8" id="KW-1133">Transmembrane helix</keyword>
<comment type="similarity">
    <text evidence="2">Belongs to the binding-protein-dependent transport system permease family. FecCD subfamily.</text>
</comment>
<reference evidence="10" key="1">
    <citation type="journal article" date="2019" name="Int. J. Syst. Evol. Microbiol.">
        <title>The Global Catalogue of Microorganisms (GCM) 10K type strain sequencing project: providing services to taxonomists for standard genome sequencing and annotation.</title>
        <authorList>
            <consortium name="The Broad Institute Genomics Platform"/>
            <consortium name="The Broad Institute Genome Sequencing Center for Infectious Disease"/>
            <person name="Wu L."/>
            <person name="Ma J."/>
        </authorList>
    </citation>
    <scope>NUCLEOTIDE SEQUENCE [LARGE SCALE GENOMIC DNA]</scope>
    <source>
        <strain evidence="10">JCM 17388</strain>
    </source>
</reference>
<feature type="transmembrane region" description="Helical" evidence="8">
    <location>
        <begin position="110"/>
        <end position="130"/>
    </location>
</feature>
<keyword evidence="3" id="KW-0813">Transport</keyword>
<feature type="transmembrane region" description="Helical" evidence="8">
    <location>
        <begin position="161"/>
        <end position="183"/>
    </location>
</feature>
<evidence type="ECO:0000256" key="5">
    <source>
        <dbReference type="ARBA" id="ARBA00022692"/>
    </source>
</evidence>
<dbReference type="PANTHER" id="PTHR30472:SF24">
    <property type="entry name" value="FERRIC ENTEROBACTIN TRANSPORT SYSTEM PERMEASE PROTEIN FEPG"/>
    <property type="match status" value="1"/>
</dbReference>
<feature type="transmembrane region" description="Helical" evidence="8">
    <location>
        <begin position="25"/>
        <end position="46"/>
    </location>
</feature>
<evidence type="ECO:0000256" key="1">
    <source>
        <dbReference type="ARBA" id="ARBA00004651"/>
    </source>
</evidence>
<feature type="transmembrane region" description="Helical" evidence="8">
    <location>
        <begin position="209"/>
        <end position="227"/>
    </location>
</feature>
<keyword evidence="5 8" id="KW-0812">Transmembrane</keyword>
<evidence type="ECO:0000313" key="10">
    <source>
        <dbReference type="Proteomes" id="UP001501251"/>
    </source>
</evidence>
<feature type="transmembrane region" description="Helical" evidence="8">
    <location>
        <begin position="80"/>
        <end position="98"/>
    </location>
</feature>
<gene>
    <name evidence="9" type="ORF">GCM10022252_15050</name>
</gene>
<dbReference type="InterPro" id="IPR037294">
    <property type="entry name" value="ABC_BtuC-like"/>
</dbReference>
<protein>
    <submittedName>
        <fullName evidence="9">Iron chelate uptake ABC transporter family permease subunit</fullName>
    </submittedName>
</protein>
<dbReference type="CDD" id="cd06550">
    <property type="entry name" value="TM_ABC_iron-siderophores_like"/>
    <property type="match status" value="1"/>
</dbReference>
<dbReference type="Gene3D" id="1.10.3470.10">
    <property type="entry name" value="ABC transporter involved in vitamin B12 uptake, BtuC"/>
    <property type="match status" value="1"/>
</dbReference>
<keyword evidence="10" id="KW-1185">Reference proteome</keyword>
<feature type="transmembrane region" description="Helical" evidence="8">
    <location>
        <begin position="321"/>
        <end position="340"/>
    </location>
</feature>
<keyword evidence="7 8" id="KW-0472">Membrane</keyword>
<evidence type="ECO:0000256" key="4">
    <source>
        <dbReference type="ARBA" id="ARBA00022475"/>
    </source>
</evidence>
<evidence type="ECO:0000256" key="8">
    <source>
        <dbReference type="SAM" id="Phobius"/>
    </source>
</evidence>
<dbReference type="Proteomes" id="UP001501251">
    <property type="component" value="Unassembled WGS sequence"/>
</dbReference>
<evidence type="ECO:0000256" key="2">
    <source>
        <dbReference type="ARBA" id="ARBA00007935"/>
    </source>
</evidence>
<evidence type="ECO:0000256" key="6">
    <source>
        <dbReference type="ARBA" id="ARBA00022989"/>
    </source>
</evidence>
<dbReference type="Pfam" id="PF01032">
    <property type="entry name" value="FecCD"/>
    <property type="match status" value="1"/>
</dbReference>
<proteinExistence type="inferred from homology"/>
<keyword evidence="4" id="KW-1003">Cell membrane</keyword>
<dbReference type="SUPFAM" id="SSF81345">
    <property type="entry name" value="ABC transporter involved in vitamin B12 uptake, BtuC"/>
    <property type="match status" value="1"/>
</dbReference>
<feature type="transmembrane region" description="Helical" evidence="8">
    <location>
        <begin position="136"/>
        <end position="154"/>
    </location>
</feature>
<name>A0ABP8AJS4_9ACTN</name>
<evidence type="ECO:0000256" key="7">
    <source>
        <dbReference type="ARBA" id="ARBA00023136"/>
    </source>
</evidence>